<accession>A0A8X6P508</accession>
<proteinExistence type="predicted"/>
<protein>
    <submittedName>
        <fullName evidence="1">Uncharacterized protein</fullName>
    </submittedName>
</protein>
<dbReference type="EMBL" id="BMAW01065020">
    <property type="protein sequence ID" value="GFT48478.1"/>
    <property type="molecule type" value="Genomic_DNA"/>
</dbReference>
<name>A0A8X6P508_NEPPI</name>
<dbReference type="AlphaFoldDB" id="A0A8X6P508"/>
<sequence>MTQDNMNENYMRSRSIRSLKGRRSISHHVRHQLMIKTTATAVSSFPFSISSGQNHFNLISNLADCGILIYVVFKINLKLYRLCLAELKQKIQTAVATVDISMLKRSWIKFGYRLDIDHARKGSHVELYKGSRKKN</sequence>
<comment type="caution">
    <text evidence="1">The sequence shown here is derived from an EMBL/GenBank/DDBJ whole genome shotgun (WGS) entry which is preliminary data.</text>
</comment>
<dbReference type="Proteomes" id="UP000887013">
    <property type="component" value="Unassembled WGS sequence"/>
</dbReference>
<gene>
    <name evidence="1" type="ORF">NPIL_522251</name>
</gene>
<keyword evidence="2" id="KW-1185">Reference proteome</keyword>
<evidence type="ECO:0000313" key="1">
    <source>
        <dbReference type="EMBL" id="GFT48478.1"/>
    </source>
</evidence>
<reference evidence="1" key="1">
    <citation type="submission" date="2020-08" db="EMBL/GenBank/DDBJ databases">
        <title>Multicomponent nature underlies the extraordinary mechanical properties of spider dragline silk.</title>
        <authorList>
            <person name="Kono N."/>
            <person name="Nakamura H."/>
            <person name="Mori M."/>
            <person name="Yoshida Y."/>
            <person name="Ohtoshi R."/>
            <person name="Malay A.D."/>
            <person name="Moran D.A.P."/>
            <person name="Tomita M."/>
            <person name="Numata K."/>
            <person name="Arakawa K."/>
        </authorList>
    </citation>
    <scope>NUCLEOTIDE SEQUENCE</scope>
</reference>
<organism evidence="1 2">
    <name type="scientific">Nephila pilipes</name>
    <name type="common">Giant wood spider</name>
    <name type="synonym">Nephila maculata</name>
    <dbReference type="NCBI Taxonomy" id="299642"/>
    <lineage>
        <taxon>Eukaryota</taxon>
        <taxon>Metazoa</taxon>
        <taxon>Ecdysozoa</taxon>
        <taxon>Arthropoda</taxon>
        <taxon>Chelicerata</taxon>
        <taxon>Arachnida</taxon>
        <taxon>Araneae</taxon>
        <taxon>Araneomorphae</taxon>
        <taxon>Entelegynae</taxon>
        <taxon>Araneoidea</taxon>
        <taxon>Nephilidae</taxon>
        <taxon>Nephila</taxon>
    </lineage>
</organism>
<evidence type="ECO:0000313" key="2">
    <source>
        <dbReference type="Proteomes" id="UP000887013"/>
    </source>
</evidence>